<feature type="compositionally biased region" description="Acidic residues" evidence="1">
    <location>
        <begin position="168"/>
        <end position="178"/>
    </location>
</feature>
<gene>
    <name evidence="2" type="ORF">DAPPUDRAFT_116204</name>
</gene>
<keyword evidence="3" id="KW-1185">Reference proteome</keyword>
<dbReference type="PhylomeDB" id="E9HNW8"/>
<dbReference type="AlphaFoldDB" id="E9HNW8"/>
<reference evidence="2 3" key="1">
    <citation type="journal article" date="2011" name="Science">
        <title>The ecoresponsive genome of Daphnia pulex.</title>
        <authorList>
            <person name="Colbourne J.K."/>
            <person name="Pfrender M.E."/>
            <person name="Gilbert D."/>
            <person name="Thomas W.K."/>
            <person name="Tucker A."/>
            <person name="Oakley T.H."/>
            <person name="Tokishita S."/>
            <person name="Aerts A."/>
            <person name="Arnold G.J."/>
            <person name="Basu M.K."/>
            <person name="Bauer D.J."/>
            <person name="Caceres C.E."/>
            <person name="Carmel L."/>
            <person name="Casola C."/>
            <person name="Choi J.H."/>
            <person name="Detter J.C."/>
            <person name="Dong Q."/>
            <person name="Dusheyko S."/>
            <person name="Eads B.D."/>
            <person name="Frohlich T."/>
            <person name="Geiler-Samerotte K.A."/>
            <person name="Gerlach D."/>
            <person name="Hatcher P."/>
            <person name="Jogdeo S."/>
            <person name="Krijgsveld J."/>
            <person name="Kriventseva E.V."/>
            <person name="Kultz D."/>
            <person name="Laforsch C."/>
            <person name="Lindquist E."/>
            <person name="Lopez J."/>
            <person name="Manak J.R."/>
            <person name="Muller J."/>
            <person name="Pangilinan J."/>
            <person name="Patwardhan R.P."/>
            <person name="Pitluck S."/>
            <person name="Pritham E.J."/>
            <person name="Rechtsteiner A."/>
            <person name="Rho M."/>
            <person name="Rogozin I.B."/>
            <person name="Sakarya O."/>
            <person name="Salamov A."/>
            <person name="Schaack S."/>
            <person name="Shapiro H."/>
            <person name="Shiga Y."/>
            <person name="Skalitzky C."/>
            <person name="Smith Z."/>
            <person name="Souvorov A."/>
            <person name="Sung W."/>
            <person name="Tang Z."/>
            <person name="Tsuchiya D."/>
            <person name="Tu H."/>
            <person name="Vos H."/>
            <person name="Wang M."/>
            <person name="Wolf Y.I."/>
            <person name="Yamagata H."/>
            <person name="Yamada T."/>
            <person name="Ye Y."/>
            <person name="Shaw J.R."/>
            <person name="Andrews J."/>
            <person name="Crease T.J."/>
            <person name="Tang H."/>
            <person name="Lucas S.M."/>
            <person name="Robertson H.M."/>
            <person name="Bork P."/>
            <person name="Koonin E.V."/>
            <person name="Zdobnov E.M."/>
            <person name="Grigoriev I.V."/>
            <person name="Lynch M."/>
            <person name="Boore J.L."/>
        </authorList>
    </citation>
    <scope>NUCLEOTIDE SEQUENCE [LARGE SCALE GENOMIC DNA]</scope>
</reference>
<dbReference type="KEGG" id="dpx:DAPPUDRAFT_116204"/>
<feature type="compositionally biased region" description="Basic residues" evidence="1">
    <location>
        <begin position="89"/>
        <end position="100"/>
    </location>
</feature>
<feature type="compositionally biased region" description="Gly residues" evidence="1">
    <location>
        <begin position="101"/>
        <end position="116"/>
    </location>
</feature>
<organism evidence="2 3">
    <name type="scientific">Daphnia pulex</name>
    <name type="common">Water flea</name>
    <dbReference type="NCBI Taxonomy" id="6669"/>
    <lineage>
        <taxon>Eukaryota</taxon>
        <taxon>Metazoa</taxon>
        <taxon>Ecdysozoa</taxon>
        <taxon>Arthropoda</taxon>
        <taxon>Crustacea</taxon>
        <taxon>Branchiopoda</taxon>
        <taxon>Diplostraca</taxon>
        <taxon>Cladocera</taxon>
        <taxon>Anomopoda</taxon>
        <taxon>Daphniidae</taxon>
        <taxon>Daphnia</taxon>
    </lineage>
</organism>
<evidence type="ECO:0000256" key="1">
    <source>
        <dbReference type="SAM" id="MobiDB-lite"/>
    </source>
</evidence>
<evidence type="ECO:0000313" key="2">
    <source>
        <dbReference type="EMBL" id="EFX66572.1"/>
    </source>
</evidence>
<dbReference type="InParanoid" id="E9HNW8"/>
<dbReference type="EMBL" id="GL732699">
    <property type="protein sequence ID" value="EFX66572.1"/>
    <property type="molecule type" value="Genomic_DNA"/>
</dbReference>
<feature type="region of interest" description="Disordered" evidence="1">
    <location>
        <begin position="412"/>
        <end position="451"/>
    </location>
</feature>
<evidence type="ECO:0000313" key="3">
    <source>
        <dbReference type="Proteomes" id="UP000000305"/>
    </source>
</evidence>
<feature type="region of interest" description="Disordered" evidence="1">
    <location>
        <begin position="251"/>
        <end position="301"/>
    </location>
</feature>
<feature type="compositionally biased region" description="Polar residues" evidence="1">
    <location>
        <begin position="40"/>
        <end position="52"/>
    </location>
</feature>
<dbReference type="Proteomes" id="UP000000305">
    <property type="component" value="Unassembled WGS sequence"/>
</dbReference>
<sequence>MTSNGTISVCEIVASSSKTSSRVAGRAVPEPEAGGFPLLKTTQQAHQVSESEVCSEPPYMFRPVQNPDDEEDKGNNGNKAKLMVESPSKGHKRRQSRHGRGGAGGDTAGGGIGGEVPGPDGEQAGNGNEDERGQPRQKKKKNDTNSKSPSESVSSESSSLEDNGMDGLDGEVDQDLEPSEARSAGSGSAGGGSRTSSPEMPAGKSTDANAPAIAEQVVAPNESSSANPIATLKNASSAISASATSAMLANGVASSDGAPDEKERSDSPSPLLALAGPRPGSFEAMKPNQSDDLPPMVKLEPDFNPATAAMVDAVPYSMASAAPTTTANHPTIAPALGLLNLNPLPMSAPRDMPEQSDPQNLKIKQEMVDPSAVSASASLAVSAASLRDMSSIPRDGSMPSVGSGFASYPPSVPMASLMEPKREPGLAHPHPTASPRLEKSSSGSGKSDLRFDKRSSFQQGYIFTSKYPFKHDLTARCAVYRPGLKKGITCKKLH</sequence>
<name>E9HNW8_DAPPU</name>
<feature type="region of interest" description="Disordered" evidence="1">
    <location>
        <begin position="15"/>
        <end position="228"/>
    </location>
</feature>
<accession>E9HNW8</accession>
<proteinExistence type="predicted"/>
<feature type="compositionally biased region" description="Low complexity" evidence="1">
    <location>
        <begin position="146"/>
        <end position="161"/>
    </location>
</feature>
<dbReference type="GO" id="GO:0003714">
    <property type="term" value="F:transcription corepressor activity"/>
    <property type="evidence" value="ECO:0000318"/>
    <property type="project" value="GO_Central"/>
</dbReference>
<dbReference type="GO" id="GO:0005634">
    <property type="term" value="C:nucleus"/>
    <property type="evidence" value="ECO:0000318"/>
    <property type="project" value="GO_Central"/>
</dbReference>
<dbReference type="HOGENOM" id="CLU_552380_0_0_1"/>
<protein>
    <submittedName>
        <fullName evidence="2">Uncharacterized protein</fullName>
    </submittedName>
</protein>